<dbReference type="SUPFAM" id="SSF161084">
    <property type="entry name" value="MAPEG domain-like"/>
    <property type="match status" value="1"/>
</dbReference>
<keyword evidence="4 5" id="KW-0472">Membrane</keyword>
<feature type="transmembrane region" description="Helical" evidence="5">
    <location>
        <begin position="12"/>
        <end position="29"/>
    </location>
</feature>
<proteinExistence type="predicted"/>
<comment type="subcellular location">
    <subcellularLocation>
        <location evidence="1">Membrane</location>
    </subcellularLocation>
</comment>
<dbReference type="InterPro" id="IPR001129">
    <property type="entry name" value="Membr-assoc_MAPEG"/>
</dbReference>
<dbReference type="Proteomes" id="UP000185639">
    <property type="component" value="Unassembled WGS sequence"/>
</dbReference>
<evidence type="ECO:0000256" key="5">
    <source>
        <dbReference type="SAM" id="Phobius"/>
    </source>
</evidence>
<sequence>MEPRISANLSNQFEWPIFFYIVCLVLMIKELDSNIVFITLAWAFIVGRVIHIGIQILTSNIRLRGLVFTINFIAVLAMWYYLLMTA</sequence>
<evidence type="ECO:0000313" key="6">
    <source>
        <dbReference type="EMBL" id="SIS65893.1"/>
    </source>
</evidence>
<evidence type="ECO:0000256" key="1">
    <source>
        <dbReference type="ARBA" id="ARBA00004370"/>
    </source>
</evidence>
<evidence type="ECO:0000256" key="3">
    <source>
        <dbReference type="ARBA" id="ARBA00022989"/>
    </source>
</evidence>
<evidence type="ECO:0000313" key="7">
    <source>
        <dbReference type="Proteomes" id="UP000185639"/>
    </source>
</evidence>
<evidence type="ECO:0000256" key="2">
    <source>
        <dbReference type="ARBA" id="ARBA00022692"/>
    </source>
</evidence>
<reference evidence="7" key="1">
    <citation type="submission" date="2017-01" db="EMBL/GenBank/DDBJ databases">
        <authorList>
            <person name="Varghese N."/>
            <person name="Submissions S."/>
        </authorList>
    </citation>
    <scope>NUCLEOTIDE SEQUENCE [LARGE SCALE GENOMIC DNA]</scope>
    <source>
        <strain evidence="7">DSM 24913</strain>
    </source>
</reference>
<keyword evidence="7" id="KW-1185">Reference proteome</keyword>
<dbReference type="Pfam" id="PF01124">
    <property type="entry name" value="MAPEG"/>
    <property type="match status" value="1"/>
</dbReference>
<keyword evidence="2 5" id="KW-0812">Transmembrane</keyword>
<dbReference type="OrthoDB" id="328594at2"/>
<evidence type="ECO:0000256" key="4">
    <source>
        <dbReference type="ARBA" id="ARBA00023136"/>
    </source>
</evidence>
<dbReference type="EMBL" id="FTOH01000003">
    <property type="protein sequence ID" value="SIS65893.1"/>
    <property type="molecule type" value="Genomic_DNA"/>
</dbReference>
<organism evidence="6 7">
    <name type="scientific">Thalassolituus maritimus</name>
    <dbReference type="NCBI Taxonomy" id="484498"/>
    <lineage>
        <taxon>Bacteria</taxon>
        <taxon>Pseudomonadati</taxon>
        <taxon>Pseudomonadota</taxon>
        <taxon>Gammaproteobacteria</taxon>
        <taxon>Oceanospirillales</taxon>
        <taxon>Oceanospirillaceae</taxon>
        <taxon>Thalassolituus</taxon>
    </lineage>
</organism>
<gene>
    <name evidence="6" type="ORF">SAMN05421686_103131</name>
</gene>
<protein>
    <submittedName>
        <fullName evidence="6">MAPEG family protein</fullName>
    </submittedName>
</protein>
<keyword evidence="3 5" id="KW-1133">Transmembrane helix</keyword>
<dbReference type="AlphaFoldDB" id="A0A1N7KWB4"/>
<dbReference type="InterPro" id="IPR023352">
    <property type="entry name" value="MAPEG-like_dom_sf"/>
</dbReference>
<feature type="transmembrane region" description="Helical" evidence="5">
    <location>
        <begin position="66"/>
        <end position="83"/>
    </location>
</feature>
<dbReference type="GO" id="GO:0016020">
    <property type="term" value="C:membrane"/>
    <property type="evidence" value="ECO:0007669"/>
    <property type="project" value="UniProtKB-SubCell"/>
</dbReference>
<feature type="transmembrane region" description="Helical" evidence="5">
    <location>
        <begin position="35"/>
        <end position="54"/>
    </location>
</feature>
<accession>A0A1N7KWB4</accession>
<name>A0A1N7KWB4_9GAMM</name>
<dbReference type="Gene3D" id="1.20.120.550">
    <property type="entry name" value="Membrane associated eicosanoid/glutathione metabolism-like domain"/>
    <property type="match status" value="1"/>
</dbReference>